<dbReference type="InterPro" id="IPR020449">
    <property type="entry name" value="Tscrpt_reg_AraC-type_HTH"/>
</dbReference>
<dbReference type="AlphaFoldDB" id="A0A7U9THQ8"/>
<gene>
    <name evidence="9" type="ORF">MPAN_015890</name>
</gene>
<comment type="subcellular location">
    <subcellularLocation>
        <location evidence="1">Cytoplasm</location>
    </subcellularLocation>
</comment>
<dbReference type="InterPro" id="IPR011006">
    <property type="entry name" value="CheY-like_superfamily"/>
</dbReference>
<dbReference type="Gene3D" id="3.40.50.2300">
    <property type="match status" value="1"/>
</dbReference>
<keyword evidence="2" id="KW-0963">Cytoplasm</keyword>
<evidence type="ECO:0000256" key="2">
    <source>
        <dbReference type="ARBA" id="ARBA00022490"/>
    </source>
</evidence>
<name>A0A7U9THQ8_9MOLU</name>
<organism evidence="9 10">
    <name type="scientific">Mariniplasma anaerobium</name>
    <dbReference type="NCBI Taxonomy" id="2735436"/>
    <lineage>
        <taxon>Bacteria</taxon>
        <taxon>Bacillati</taxon>
        <taxon>Mycoplasmatota</taxon>
        <taxon>Mollicutes</taxon>
        <taxon>Acholeplasmatales</taxon>
        <taxon>Acholeplasmataceae</taxon>
        <taxon>Mariniplasma</taxon>
    </lineage>
</organism>
<evidence type="ECO:0000256" key="7">
    <source>
        <dbReference type="ARBA" id="ARBA00023163"/>
    </source>
</evidence>
<evidence type="ECO:0000256" key="6">
    <source>
        <dbReference type="ARBA" id="ARBA00023125"/>
    </source>
</evidence>
<dbReference type="SMART" id="SM00448">
    <property type="entry name" value="REC"/>
    <property type="match status" value="1"/>
</dbReference>
<dbReference type="SUPFAM" id="SSF46689">
    <property type="entry name" value="Homeodomain-like"/>
    <property type="match status" value="1"/>
</dbReference>
<keyword evidence="4" id="KW-0902">Two-component regulatory system</keyword>
<dbReference type="InterPro" id="IPR001789">
    <property type="entry name" value="Sig_transdc_resp-reg_receiver"/>
</dbReference>
<dbReference type="InterPro" id="IPR051552">
    <property type="entry name" value="HptR"/>
</dbReference>
<dbReference type="InterPro" id="IPR018060">
    <property type="entry name" value="HTH_AraC"/>
</dbReference>
<feature type="modified residue" description="4-aspartylphosphate" evidence="8">
    <location>
        <position position="57"/>
    </location>
</feature>
<dbReference type="GO" id="GO:0043565">
    <property type="term" value="F:sequence-specific DNA binding"/>
    <property type="evidence" value="ECO:0007669"/>
    <property type="project" value="InterPro"/>
</dbReference>
<reference evidence="9" key="1">
    <citation type="submission" date="2021-01" db="EMBL/GenBank/DDBJ databases">
        <title>Draft genome sequence of Acholeplasmataceae bacterium strain Mahy22.</title>
        <authorList>
            <person name="Watanabe M."/>
            <person name="Kojima H."/>
            <person name="Fukui M."/>
        </authorList>
    </citation>
    <scope>NUCLEOTIDE SEQUENCE</scope>
    <source>
        <strain evidence="9">Mahy22</strain>
    </source>
</reference>
<dbReference type="SMART" id="SM00342">
    <property type="entry name" value="HTH_ARAC"/>
    <property type="match status" value="1"/>
</dbReference>
<dbReference type="PANTHER" id="PTHR42713">
    <property type="entry name" value="HISTIDINE KINASE-RELATED"/>
    <property type="match status" value="1"/>
</dbReference>
<dbReference type="GO" id="GO:0005737">
    <property type="term" value="C:cytoplasm"/>
    <property type="evidence" value="ECO:0007669"/>
    <property type="project" value="UniProtKB-SubCell"/>
</dbReference>
<proteinExistence type="predicted"/>
<accession>A0A7U9THQ8</accession>
<dbReference type="PANTHER" id="PTHR42713:SF3">
    <property type="entry name" value="TRANSCRIPTIONAL REGULATORY PROTEIN HPTR"/>
    <property type="match status" value="1"/>
</dbReference>
<evidence type="ECO:0000256" key="1">
    <source>
        <dbReference type="ARBA" id="ARBA00004496"/>
    </source>
</evidence>
<keyword evidence="6 9" id="KW-0238">DNA-binding</keyword>
<dbReference type="Pfam" id="PF00072">
    <property type="entry name" value="Response_reg"/>
    <property type="match status" value="1"/>
</dbReference>
<dbReference type="Proteomes" id="UP000620133">
    <property type="component" value="Chromosome"/>
</dbReference>
<evidence type="ECO:0000256" key="3">
    <source>
        <dbReference type="ARBA" id="ARBA00022553"/>
    </source>
</evidence>
<dbReference type="KEGG" id="manr:MPAN_015890"/>
<dbReference type="PRINTS" id="PR00032">
    <property type="entry name" value="HTHARAC"/>
</dbReference>
<dbReference type="EMBL" id="AP024412">
    <property type="protein sequence ID" value="BCR36696.1"/>
    <property type="molecule type" value="Genomic_DNA"/>
</dbReference>
<dbReference type="RefSeq" id="WP_176239341.1">
    <property type="nucleotide sequence ID" value="NZ_AP024412.1"/>
</dbReference>
<dbReference type="PROSITE" id="PS50110">
    <property type="entry name" value="RESPONSE_REGULATORY"/>
    <property type="match status" value="1"/>
</dbReference>
<dbReference type="PROSITE" id="PS01124">
    <property type="entry name" value="HTH_ARAC_FAMILY_2"/>
    <property type="match status" value="1"/>
</dbReference>
<evidence type="ECO:0000256" key="8">
    <source>
        <dbReference type="PROSITE-ProRule" id="PRU00169"/>
    </source>
</evidence>
<dbReference type="GO" id="GO:0000160">
    <property type="term" value="P:phosphorelay signal transduction system"/>
    <property type="evidence" value="ECO:0007669"/>
    <property type="project" value="UniProtKB-KW"/>
</dbReference>
<sequence>MSDNYRMILVDDEDDVRGRILSKINPQSGFEVVGKAGNGYDALELIEKYKPHVVLTDIKMPFINGIELARIIRRDYPTTKVAFISGYDEFDYAYKAIELKVVSYLMKPVTSEDIDVFLENLKISLDQEFDFLSKSQLIHQKYNESIPMLINSYLSSYRYKGALNKNDISHLEQYGINLDRGNYLVGMIGFDINADINTSEETKVFIGSLVEKVFKNFTYNHHFLIPEGVVFLLEDSSIKNESDIDSELYEIIKYAEEYRQTTLDIGISKIIHEFYLYPNAYRESEKALRHSKYFNMGQIVYYNDIEEKEYKHILIDESALTEFEYVLKYGEKEEIQENISKILDLSSQKKKQYILDPQLIIIKLANSLINFAASINVDVSDVIKGNIIEEMLKINDVKELQAYIYNAILNMRKKNIKSQVDKTEKIVEEVYNYIEKNYTDSNISLETITNELNISVSYLSMLLKKQKGVTFNKELIKYRMEKAKELLRFSNEKIVNIAKMVGYNEVYYFSHSFKKYEGISPKEFRTNA</sequence>
<evidence type="ECO:0000256" key="5">
    <source>
        <dbReference type="ARBA" id="ARBA00023015"/>
    </source>
</evidence>
<keyword evidence="5" id="KW-0805">Transcription regulation</keyword>
<evidence type="ECO:0000313" key="9">
    <source>
        <dbReference type="EMBL" id="BCR36696.1"/>
    </source>
</evidence>
<keyword evidence="7" id="KW-0804">Transcription</keyword>
<protein>
    <submittedName>
        <fullName evidence="9">DNA-binding response regulator</fullName>
    </submittedName>
</protein>
<dbReference type="SUPFAM" id="SSF52172">
    <property type="entry name" value="CheY-like"/>
    <property type="match status" value="1"/>
</dbReference>
<evidence type="ECO:0000256" key="4">
    <source>
        <dbReference type="ARBA" id="ARBA00023012"/>
    </source>
</evidence>
<keyword evidence="10" id="KW-1185">Reference proteome</keyword>
<keyword evidence="3 8" id="KW-0597">Phosphoprotein</keyword>
<dbReference type="InterPro" id="IPR009057">
    <property type="entry name" value="Homeodomain-like_sf"/>
</dbReference>
<dbReference type="GO" id="GO:0003700">
    <property type="term" value="F:DNA-binding transcription factor activity"/>
    <property type="evidence" value="ECO:0007669"/>
    <property type="project" value="InterPro"/>
</dbReference>
<dbReference type="CDD" id="cd17536">
    <property type="entry name" value="REC_YesN-like"/>
    <property type="match status" value="1"/>
</dbReference>
<evidence type="ECO:0000313" key="10">
    <source>
        <dbReference type="Proteomes" id="UP000620133"/>
    </source>
</evidence>
<dbReference type="Pfam" id="PF12833">
    <property type="entry name" value="HTH_18"/>
    <property type="match status" value="1"/>
</dbReference>
<dbReference type="Gene3D" id="1.10.10.60">
    <property type="entry name" value="Homeodomain-like"/>
    <property type="match status" value="2"/>
</dbReference>